<protein>
    <recommendedName>
        <fullName evidence="4">Secretion system C-terminal sorting domain-containing protein</fullName>
    </recommendedName>
</protein>
<dbReference type="AlphaFoldDB" id="A0A2T2YNC5"/>
<evidence type="ECO:0000256" key="1">
    <source>
        <dbReference type="SAM" id="SignalP"/>
    </source>
</evidence>
<proteinExistence type="predicted"/>
<evidence type="ECO:0008006" key="4">
    <source>
        <dbReference type="Google" id="ProtNLM"/>
    </source>
</evidence>
<dbReference type="EMBL" id="PYFT01000001">
    <property type="protein sequence ID" value="PSR56996.1"/>
    <property type="molecule type" value="Genomic_DNA"/>
</dbReference>
<dbReference type="OrthoDB" id="956622at2"/>
<feature type="signal peptide" evidence="1">
    <location>
        <begin position="1"/>
        <end position="25"/>
    </location>
</feature>
<sequence length="136" mass="14512">MKNLKNLVAALLVTLIIGASNVSFASTKKITPPEQTATAPDLGVTFGNLQKSKLDVMVASIPNGRITILLFDASGRTIATKNLTKKDQGTLVRFDLKALADGVYQVKVTDGKVIQQQQFELKTVPSQAASQQLSLG</sequence>
<name>A0A2T2YNC5_9BACT</name>
<dbReference type="RefSeq" id="WP_106933167.1">
    <property type="nucleotide sequence ID" value="NZ_PYFT01000001.1"/>
</dbReference>
<keyword evidence="3" id="KW-1185">Reference proteome</keyword>
<reference evidence="2 3" key="1">
    <citation type="submission" date="2018-03" db="EMBL/GenBank/DDBJ databases">
        <title>Adhaeribacter sp. HMF7605 Genome sequencing and assembly.</title>
        <authorList>
            <person name="Kang H."/>
            <person name="Kang J."/>
            <person name="Cha I."/>
            <person name="Kim H."/>
            <person name="Joh K."/>
        </authorList>
    </citation>
    <scope>NUCLEOTIDE SEQUENCE [LARGE SCALE GENOMIC DNA]</scope>
    <source>
        <strain evidence="2 3">HMF7605</strain>
    </source>
</reference>
<evidence type="ECO:0000313" key="2">
    <source>
        <dbReference type="EMBL" id="PSR56996.1"/>
    </source>
</evidence>
<accession>A0A2T2YNC5</accession>
<evidence type="ECO:0000313" key="3">
    <source>
        <dbReference type="Proteomes" id="UP000240357"/>
    </source>
</evidence>
<dbReference type="NCBIfam" id="TIGR04183">
    <property type="entry name" value="Por_Secre_tail"/>
    <property type="match status" value="1"/>
</dbReference>
<keyword evidence="1" id="KW-0732">Signal</keyword>
<dbReference type="InterPro" id="IPR026444">
    <property type="entry name" value="Secre_tail"/>
</dbReference>
<organism evidence="2 3">
    <name type="scientific">Adhaeribacter arboris</name>
    <dbReference type="NCBI Taxonomy" id="2072846"/>
    <lineage>
        <taxon>Bacteria</taxon>
        <taxon>Pseudomonadati</taxon>
        <taxon>Bacteroidota</taxon>
        <taxon>Cytophagia</taxon>
        <taxon>Cytophagales</taxon>
        <taxon>Hymenobacteraceae</taxon>
        <taxon>Adhaeribacter</taxon>
    </lineage>
</organism>
<gene>
    <name evidence="2" type="ORF">AHMF7605_27675</name>
</gene>
<feature type="chain" id="PRO_5015618760" description="Secretion system C-terminal sorting domain-containing protein" evidence="1">
    <location>
        <begin position="26"/>
        <end position="136"/>
    </location>
</feature>
<comment type="caution">
    <text evidence="2">The sequence shown here is derived from an EMBL/GenBank/DDBJ whole genome shotgun (WGS) entry which is preliminary data.</text>
</comment>
<dbReference type="Proteomes" id="UP000240357">
    <property type="component" value="Unassembled WGS sequence"/>
</dbReference>